<reference evidence="1 2" key="1">
    <citation type="submission" date="2020-09" db="EMBL/GenBank/DDBJ databases">
        <title>Roseomonas.</title>
        <authorList>
            <person name="Zhu W."/>
        </authorList>
    </citation>
    <scope>NUCLEOTIDE SEQUENCE [LARGE SCALE GENOMIC DNA]</scope>
    <source>
        <strain evidence="1 2">573</strain>
    </source>
</reference>
<sequence length="128" mass="13649">MGVIDRSAADGILGGMPFSVISLMLHSFEADVRQYTRIMLKAAHAGDPIAYLRASQALTEVAIQFGAVELARLARTASDRPLPIPDLPIVLAGEDAIGEMKRAYRLMPLVPGIDATAQHISDPPSSPD</sequence>
<dbReference type="RefSeq" id="WP_207419978.1">
    <property type="nucleotide sequence ID" value="NZ_CP061180.1"/>
</dbReference>
<evidence type="ECO:0000313" key="1">
    <source>
        <dbReference type="EMBL" id="MBO1081794.1"/>
    </source>
</evidence>
<evidence type="ECO:0000313" key="2">
    <source>
        <dbReference type="Proteomes" id="UP001518989"/>
    </source>
</evidence>
<gene>
    <name evidence="1" type="ORF">IAI61_22445</name>
</gene>
<proteinExistence type="predicted"/>
<keyword evidence="2" id="KW-1185">Reference proteome</keyword>
<dbReference type="EMBL" id="JACTNG010000021">
    <property type="protein sequence ID" value="MBO1081794.1"/>
    <property type="molecule type" value="Genomic_DNA"/>
</dbReference>
<name>A0ABS3KWG3_9PROT</name>
<organism evidence="1 2">
    <name type="scientific">Roseomonas haemaphysalidis</name>
    <dbReference type="NCBI Taxonomy" id="2768162"/>
    <lineage>
        <taxon>Bacteria</taxon>
        <taxon>Pseudomonadati</taxon>
        <taxon>Pseudomonadota</taxon>
        <taxon>Alphaproteobacteria</taxon>
        <taxon>Acetobacterales</taxon>
        <taxon>Roseomonadaceae</taxon>
        <taxon>Roseomonas</taxon>
    </lineage>
</organism>
<dbReference type="InterPro" id="IPR036641">
    <property type="entry name" value="HPT_dom_sf"/>
</dbReference>
<dbReference type="Proteomes" id="UP001518989">
    <property type="component" value="Unassembled WGS sequence"/>
</dbReference>
<comment type="caution">
    <text evidence="1">The sequence shown here is derived from an EMBL/GenBank/DDBJ whole genome shotgun (WGS) entry which is preliminary data.</text>
</comment>
<dbReference type="SUPFAM" id="SSF47226">
    <property type="entry name" value="Histidine-containing phosphotransfer domain, HPT domain"/>
    <property type="match status" value="1"/>
</dbReference>
<accession>A0ABS3KWG3</accession>
<protein>
    <submittedName>
        <fullName evidence="1">Uncharacterized protein</fullName>
    </submittedName>
</protein>